<keyword evidence="1" id="KW-0472">Membrane</keyword>
<protein>
    <submittedName>
        <fullName evidence="3">Uncharacterized protein</fullName>
    </submittedName>
</protein>
<feature type="chain" id="PRO_5024282155" evidence="2">
    <location>
        <begin position="22"/>
        <end position="200"/>
    </location>
</feature>
<comment type="caution">
    <text evidence="3">The sequence shown here is derived from an EMBL/GenBank/DDBJ whole genome shotgun (WGS) entry which is preliminary data.</text>
</comment>
<keyword evidence="1" id="KW-0812">Transmembrane</keyword>
<evidence type="ECO:0000256" key="2">
    <source>
        <dbReference type="SAM" id="SignalP"/>
    </source>
</evidence>
<feature type="signal peptide" evidence="2">
    <location>
        <begin position="1"/>
        <end position="21"/>
    </location>
</feature>
<gene>
    <name evidence="3" type="ORF">CONPUDRAFT_153718</name>
</gene>
<keyword evidence="4" id="KW-1185">Reference proteome</keyword>
<keyword evidence="1" id="KW-1133">Transmembrane helix</keyword>
<sequence length="200" mass="20516">MRFFSTVSIVCTAALAAFSVAVPVAEESKVVARQSTTSIAAIFSTAFTEIAPLAQSLLYLNSDNATQATITPIISQISAPLNNALTSVNGLKSQGVSQNELLLSEDGSEILSVGALAALIAADLILLFKAIGVVLAIVGADLLAILIPLLYAVGILVYKILFVVLGLVAGLLFALTPLLGSIVGVLDTLGLTVLLLLLAL</sequence>
<feature type="transmembrane region" description="Helical" evidence="1">
    <location>
        <begin position="178"/>
        <end position="199"/>
    </location>
</feature>
<dbReference type="KEGG" id="cput:CONPUDRAFT_153718"/>
<dbReference type="OrthoDB" id="3265564at2759"/>
<organism evidence="3 4">
    <name type="scientific">Coniophora puteana (strain RWD-64-598)</name>
    <name type="common">Brown rot fungus</name>
    <dbReference type="NCBI Taxonomy" id="741705"/>
    <lineage>
        <taxon>Eukaryota</taxon>
        <taxon>Fungi</taxon>
        <taxon>Dikarya</taxon>
        <taxon>Basidiomycota</taxon>
        <taxon>Agaricomycotina</taxon>
        <taxon>Agaricomycetes</taxon>
        <taxon>Agaricomycetidae</taxon>
        <taxon>Boletales</taxon>
        <taxon>Coniophorineae</taxon>
        <taxon>Coniophoraceae</taxon>
        <taxon>Coniophora</taxon>
    </lineage>
</organism>
<feature type="transmembrane region" description="Helical" evidence="1">
    <location>
        <begin position="149"/>
        <end position="172"/>
    </location>
</feature>
<evidence type="ECO:0000313" key="3">
    <source>
        <dbReference type="EMBL" id="EIW81170.1"/>
    </source>
</evidence>
<keyword evidence="2" id="KW-0732">Signal</keyword>
<proteinExistence type="predicted"/>
<dbReference type="Proteomes" id="UP000053558">
    <property type="component" value="Unassembled WGS sequence"/>
</dbReference>
<dbReference type="AlphaFoldDB" id="A0A5M3MQ20"/>
<evidence type="ECO:0000256" key="1">
    <source>
        <dbReference type="SAM" id="Phobius"/>
    </source>
</evidence>
<dbReference type="OMA" id="HVTSENC"/>
<evidence type="ECO:0000313" key="4">
    <source>
        <dbReference type="Proteomes" id="UP000053558"/>
    </source>
</evidence>
<name>A0A5M3MQ20_CONPW</name>
<dbReference type="GeneID" id="19203163"/>
<reference evidence="4" key="1">
    <citation type="journal article" date="2012" name="Science">
        <title>The Paleozoic origin of enzymatic lignin decomposition reconstructed from 31 fungal genomes.</title>
        <authorList>
            <person name="Floudas D."/>
            <person name="Binder M."/>
            <person name="Riley R."/>
            <person name="Barry K."/>
            <person name="Blanchette R.A."/>
            <person name="Henrissat B."/>
            <person name="Martinez A.T."/>
            <person name="Otillar R."/>
            <person name="Spatafora J.W."/>
            <person name="Yadav J.S."/>
            <person name="Aerts A."/>
            <person name="Benoit I."/>
            <person name="Boyd A."/>
            <person name="Carlson A."/>
            <person name="Copeland A."/>
            <person name="Coutinho P.M."/>
            <person name="de Vries R.P."/>
            <person name="Ferreira P."/>
            <person name="Findley K."/>
            <person name="Foster B."/>
            <person name="Gaskell J."/>
            <person name="Glotzer D."/>
            <person name="Gorecki P."/>
            <person name="Heitman J."/>
            <person name="Hesse C."/>
            <person name="Hori C."/>
            <person name="Igarashi K."/>
            <person name="Jurgens J.A."/>
            <person name="Kallen N."/>
            <person name="Kersten P."/>
            <person name="Kohler A."/>
            <person name="Kuees U."/>
            <person name="Kumar T.K.A."/>
            <person name="Kuo A."/>
            <person name="LaButti K."/>
            <person name="Larrondo L.F."/>
            <person name="Lindquist E."/>
            <person name="Ling A."/>
            <person name="Lombard V."/>
            <person name="Lucas S."/>
            <person name="Lundell T."/>
            <person name="Martin R."/>
            <person name="McLaughlin D.J."/>
            <person name="Morgenstern I."/>
            <person name="Morin E."/>
            <person name="Murat C."/>
            <person name="Nagy L.G."/>
            <person name="Nolan M."/>
            <person name="Ohm R.A."/>
            <person name="Patyshakuliyeva A."/>
            <person name="Rokas A."/>
            <person name="Ruiz-Duenas F.J."/>
            <person name="Sabat G."/>
            <person name="Salamov A."/>
            <person name="Samejima M."/>
            <person name="Schmutz J."/>
            <person name="Slot J.C."/>
            <person name="St John F."/>
            <person name="Stenlid J."/>
            <person name="Sun H."/>
            <person name="Sun S."/>
            <person name="Syed K."/>
            <person name="Tsang A."/>
            <person name="Wiebenga A."/>
            <person name="Young D."/>
            <person name="Pisabarro A."/>
            <person name="Eastwood D.C."/>
            <person name="Martin F."/>
            <person name="Cullen D."/>
            <person name="Grigoriev I.V."/>
            <person name="Hibbett D.S."/>
        </authorList>
    </citation>
    <scope>NUCLEOTIDE SEQUENCE [LARGE SCALE GENOMIC DNA]</scope>
    <source>
        <strain evidence="4">RWD-64-598 SS2</strain>
    </source>
</reference>
<dbReference type="EMBL" id="JH711578">
    <property type="protein sequence ID" value="EIW81170.1"/>
    <property type="molecule type" value="Genomic_DNA"/>
</dbReference>
<accession>A0A5M3MQ20</accession>
<dbReference type="RefSeq" id="XP_007768580.1">
    <property type="nucleotide sequence ID" value="XM_007770390.1"/>
</dbReference>
<feature type="transmembrane region" description="Helical" evidence="1">
    <location>
        <begin position="110"/>
        <end position="137"/>
    </location>
</feature>